<organism evidence="1 2">
    <name type="scientific">Parascaris equorum</name>
    <name type="common">Equine roundworm</name>
    <dbReference type="NCBI Taxonomy" id="6256"/>
    <lineage>
        <taxon>Eukaryota</taxon>
        <taxon>Metazoa</taxon>
        <taxon>Ecdysozoa</taxon>
        <taxon>Nematoda</taxon>
        <taxon>Chromadorea</taxon>
        <taxon>Rhabditida</taxon>
        <taxon>Spirurina</taxon>
        <taxon>Ascaridomorpha</taxon>
        <taxon>Ascaridoidea</taxon>
        <taxon>Ascarididae</taxon>
        <taxon>Parascaris</taxon>
    </lineage>
</organism>
<accession>A0A914RWK6</accession>
<keyword evidence="1" id="KW-1185">Reference proteome</keyword>
<sequence length="42" mass="4553">MKKRMGCEETPVHKDLFVSQTSVSQQVVSVSPVTAEETASNS</sequence>
<evidence type="ECO:0000313" key="2">
    <source>
        <dbReference type="WBParaSite" id="PEQ_0001071301-mRNA-1"/>
    </source>
</evidence>
<dbReference type="Proteomes" id="UP000887564">
    <property type="component" value="Unplaced"/>
</dbReference>
<proteinExistence type="predicted"/>
<name>A0A914RWK6_PAREQ</name>
<dbReference type="WBParaSite" id="PEQ_0001071301-mRNA-1">
    <property type="protein sequence ID" value="PEQ_0001071301-mRNA-1"/>
    <property type="gene ID" value="PEQ_0001071301"/>
</dbReference>
<dbReference type="AlphaFoldDB" id="A0A914RWK6"/>
<reference evidence="2" key="1">
    <citation type="submission" date="2022-11" db="UniProtKB">
        <authorList>
            <consortium name="WormBaseParasite"/>
        </authorList>
    </citation>
    <scope>IDENTIFICATION</scope>
</reference>
<evidence type="ECO:0000313" key="1">
    <source>
        <dbReference type="Proteomes" id="UP000887564"/>
    </source>
</evidence>
<protein>
    <submittedName>
        <fullName evidence="2">Uncharacterized protein</fullName>
    </submittedName>
</protein>